<accession>A0A0L6UDX5</accession>
<sequence>MLALMMCFFAFSKNNTLPTKIPINQFISPIFLIYLLEAKKSKKGVCVLANI</sequence>
<name>A0A0L6UDX5_9BASI</name>
<keyword evidence="2" id="KW-1185">Reference proteome</keyword>
<reference evidence="1 2" key="1">
    <citation type="submission" date="2015-08" db="EMBL/GenBank/DDBJ databases">
        <title>Next Generation Sequencing and Analysis of the Genome of Puccinia sorghi L Schw, the Causal Agent of Maize Common Rust.</title>
        <authorList>
            <person name="Rochi L."/>
            <person name="Burguener G."/>
            <person name="Darino M."/>
            <person name="Turjanski A."/>
            <person name="Kreff E."/>
            <person name="Dieguez M.J."/>
            <person name="Sacco F."/>
        </authorList>
    </citation>
    <scope>NUCLEOTIDE SEQUENCE [LARGE SCALE GENOMIC DNA]</scope>
    <source>
        <strain evidence="1 2">RO10H11247</strain>
    </source>
</reference>
<protein>
    <submittedName>
        <fullName evidence="1">Putative signal peptide protein</fullName>
    </submittedName>
</protein>
<dbReference type="EMBL" id="LAVV01012689">
    <property type="protein sequence ID" value="KNZ46427.1"/>
    <property type="molecule type" value="Genomic_DNA"/>
</dbReference>
<comment type="caution">
    <text evidence="1">The sequence shown here is derived from an EMBL/GenBank/DDBJ whole genome shotgun (WGS) entry which is preliminary data.</text>
</comment>
<dbReference type="VEuPathDB" id="FungiDB:VP01_7275g1"/>
<organism evidence="1 2">
    <name type="scientific">Puccinia sorghi</name>
    <dbReference type="NCBI Taxonomy" id="27349"/>
    <lineage>
        <taxon>Eukaryota</taxon>
        <taxon>Fungi</taxon>
        <taxon>Dikarya</taxon>
        <taxon>Basidiomycota</taxon>
        <taxon>Pucciniomycotina</taxon>
        <taxon>Pucciniomycetes</taxon>
        <taxon>Pucciniales</taxon>
        <taxon>Pucciniaceae</taxon>
        <taxon>Puccinia</taxon>
    </lineage>
</organism>
<dbReference type="AlphaFoldDB" id="A0A0L6UDX5"/>
<evidence type="ECO:0000313" key="1">
    <source>
        <dbReference type="EMBL" id="KNZ46427.1"/>
    </source>
</evidence>
<dbReference type="Proteomes" id="UP000037035">
    <property type="component" value="Unassembled WGS sequence"/>
</dbReference>
<proteinExistence type="predicted"/>
<evidence type="ECO:0000313" key="2">
    <source>
        <dbReference type="Proteomes" id="UP000037035"/>
    </source>
</evidence>
<gene>
    <name evidence="1" type="ORF">VP01_7275g1</name>
</gene>